<name>A0ABV9P5K4_9FLAO</name>
<protein>
    <submittedName>
        <fullName evidence="1">DUF937 domain-containing protein</fullName>
    </submittedName>
</protein>
<sequence length="215" mass="21454">MSGISDLLNSEIGKQLVSNISQKTGINPVQASDVVSSSVPALLGQMQNNVLSGEGASGLLSALTSGKHDGSILDNLSEFLNGGDFSDGNKILNHVAGNNQDSMVQGLSAKTGVDSSIISKILPMLAPIIMGYLGKQTKNKGVSSTPDLGGLLGGLLGGGNSSDKGSSLGGSLLTSVLDQNGDGKLDVSDAMSALSGNNKKKGGLGGLLGGLFGKK</sequence>
<evidence type="ECO:0000313" key="2">
    <source>
        <dbReference type="Proteomes" id="UP001595885"/>
    </source>
</evidence>
<comment type="caution">
    <text evidence="1">The sequence shown here is derived from an EMBL/GenBank/DDBJ whole genome shotgun (WGS) entry which is preliminary data.</text>
</comment>
<dbReference type="RefSeq" id="WP_379742593.1">
    <property type="nucleotide sequence ID" value="NZ_JBHSGW010000027.1"/>
</dbReference>
<accession>A0ABV9P5K4</accession>
<dbReference type="InterPro" id="IPR009282">
    <property type="entry name" value="DUF937"/>
</dbReference>
<dbReference type="EMBL" id="JBHSGW010000027">
    <property type="protein sequence ID" value="MFC4740698.1"/>
    <property type="molecule type" value="Genomic_DNA"/>
</dbReference>
<keyword evidence="2" id="KW-1185">Reference proteome</keyword>
<gene>
    <name evidence="1" type="ORF">ACFO3U_11910</name>
</gene>
<evidence type="ECO:0000313" key="1">
    <source>
        <dbReference type="EMBL" id="MFC4740698.1"/>
    </source>
</evidence>
<organism evidence="1 2">
    <name type="scientific">Flavobacterium ponti</name>
    <dbReference type="NCBI Taxonomy" id="665133"/>
    <lineage>
        <taxon>Bacteria</taxon>
        <taxon>Pseudomonadati</taxon>
        <taxon>Bacteroidota</taxon>
        <taxon>Flavobacteriia</taxon>
        <taxon>Flavobacteriales</taxon>
        <taxon>Flavobacteriaceae</taxon>
        <taxon>Flavobacterium</taxon>
    </lineage>
</organism>
<proteinExistence type="predicted"/>
<reference evidence="2" key="1">
    <citation type="journal article" date="2019" name="Int. J. Syst. Evol. Microbiol.">
        <title>The Global Catalogue of Microorganisms (GCM) 10K type strain sequencing project: providing services to taxonomists for standard genome sequencing and annotation.</title>
        <authorList>
            <consortium name="The Broad Institute Genomics Platform"/>
            <consortium name="The Broad Institute Genome Sequencing Center for Infectious Disease"/>
            <person name="Wu L."/>
            <person name="Ma J."/>
        </authorList>
    </citation>
    <scope>NUCLEOTIDE SEQUENCE [LARGE SCALE GENOMIC DNA]</scope>
    <source>
        <strain evidence="2">CCUG 50349</strain>
    </source>
</reference>
<dbReference type="Pfam" id="PF06078">
    <property type="entry name" value="DUF937"/>
    <property type="match status" value="1"/>
</dbReference>
<dbReference type="Proteomes" id="UP001595885">
    <property type="component" value="Unassembled WGS sequence"/>
</dbReference>